<protein>
    <submittedName>
        <fullName evidence="2">Uncharacterized protein</fullName>
    </submittedName>
</protein>
<dbReference type="AlphaFoldDB" id="A0A0E9TXZ5"/>
<feature type="compositionally biased region" description="Basic and acidic residues" evidence="1">
    <location>
        <begin position="1"/>
        <end position="10"/>
    </location>
</feature>
<reference evidence="2" key="2">
    <citation type="journal article" date="2015" name="Fish Shellfish Immunol.">
        <title>Early steps in the European eel (Anguilla anguilla)-Vibrio vulnificus interaction in the gills: Role of the RtxA13 toxin.</title>
        <authorList>
            <person name="Callol A."/>
            <person name="Pajuelo D."/>
            <person name="Ebbesson L."/>
            <person name="Teles M."/>
            <person name="MacKenzie S."/>
            <person name="Amaro C."/>
        </authorList>
    </citation>
    <scope>NUCLEOTIDE SEQUENCE</scope>
</reference>
<name>A0A0E9TXZ5_ANGAN</name>
<accession>A0A0E9TXZ5</accession>
<dbReference type="EMBL" id="GBXM01050787">
    <property type="protein sequence ID" value="JAH57790.1"/>
    <property type="molecule type" value="Transcribed_RNA"/>
</dbReference>
<feature type="region of interest" description="Disordered" evidence="1">
    <location>
        <begin position="1"/>
        <end position="25"/>
    </location>
</feature>
<reference evidence="2" key="1">
    <citation type="submission" date="2014-11" db="EMBL/GenBank/DDBJ databases">
        <authorList>
            <person name="Amaro Gonzalez C."/>
        </authorList>
    </citation>
    <scope>NUCLEOTIDE SEQUENCE</scope>
</reference>
<proteinExistence type="predicted"/>
<sequence>MVKDEQRQQEEATSFRARPNTVTHKEPFMPKKKIAQSSCLRASSCRQSGVLRSGRSTKGHCVRRRCCAPV</sequence>
<evidence type="ECO:0000313" key="2">
    <source>
        <dbReference type="EMBL" id="JAH57790.1"/>
    </source>
</evidence>
<evidence type="ECO:0000256" key="1">
    <source>
        <dbReference type="SAM" id="MobiDB-lite"/>
    </source>
</evidence>
<organism evidence="2">
    <name type="scientific">Anguilla anguilla</name>
    <name type="common">European freshwater eel</name>
    <name type="synonym">Muraena anguilla</name>
    <dbReference type="NCBI Taxonomy" id="7936"/>
    <lineage>
        <taxon>Eukaryota</taxon>
        <taxon>Metazoa</taxon>
        <taxon>Chordata</taxon>
        <taxon>Craniata</taxon>
        <taxon>Vertebrata</taxon>
        <taxon>Euteleostomi</taxon>
        <taxon>Actinopterygii</taxon>
        <taxon>Neopterygii</taxon>
        <taxon>Teleostei</taxon>
        <taxon>Anguilliformes</taxon>
        <taxon>Anguillidae</taxon>
        <taxon>Anguilla</taxon>
    </lineage>
</organism>